<comment type="caution">
    <text evidence="4">The sequence shown here is derived from an EMBL/GenBank/DDBJ whole genome shotgun (WGS) entry which is preliminary data.</text>
</comment>
<keyword evidence="2" id="KW-1133">Transmembrane helix</keyword>
<dbReference type="OrthoDB" id="2605255at2"/>
<protein>
    <submittedName>
        <fullName evidence="4">Uncharacterized protein</fullName>
    </submittedName>
</protein>
<dbReference type="EMBL" id="QRDZ01000029">
    <property type="protein sequence ID" value="RED60648.1"/>
    <property type="molecule type" value="Genomic_DNA"/>
</dbReference>
<reference evidence="4 5" key="1">
    <citation type="submission" date="2018-07" db="EMBL/GenBank/DDBJ databases">
        <title>Genomic Encyclopedia of Type Strains, Phase III (KMG-III): the genomes of soil and plant-associated and newly described type strains.</title>
        <authorList>
            <person name="Whitman W."/>
        </authorList>
    </citation>
    <scope>NUCLEOTIDE SEQUENCE [LARGE SCALE GENOMIC DNA]</scope>
    <source>
        <strain evidence="4 5">CECT 7287</strain>
    </source>
</reference>
<feature type="signal peptide" evidence="3">
    <location>
        <begin position="1"/>
        <end position="28"/>
    </location>
</feature>
<name>A0A3D9IFX5_9BACL</name>
<sequence length="164" mass="19276">MGGRRLLRHGFVLALLLSVALPALPAEAGMFDRIRDIYNAPDKVDELREQYEETARSLEEQRRKLTEAEASLDAYSAEQERMRAENELYRQQNEELRTQNTLLTDRLEQLEKDKADKQAMYRRWMTMIGAAVALVVGYVLSIRLWRYSEWRRRKRLRGGMRNAG</sequence>
<proteinExistence type="predicted"/>
<gene>
    <name evidence="4" type="ORF">DFP98_12961</name>
</gene>
<keyword evidence="1" id="KW-0175">Coiled coil</keyword>
<evidence type="ECO:0000256" key="1">
    <source>
        <dbReference type="SAM" id="Coils"/>
    </source>
</evidence>
<keyword evidence="5" id="KW-1185">Reference proteome</keyword>
<feature type="chain" id="PRO_5017579986" evidence="3">
    <location>
        <begin position="29"/>
        <end position="164"/>
    </location>
</feature>
<dbReference type="AlphaFoldDB" id="A0A3D9IFX5"/>
<dbReference type="Proteomes" id="UP000256977">
    <property type="component" value="Unassembled WGS sequence"/>
</dbReference>
<evidence type="ECO:0000256" key="2">
    <source>
        <dbReference type="SAM" id="Phobius"/>
    </source>
</evidence>
<accession>A0A3D9IFX5</accession>
<keyword evidence="2" id="KW-0472">Membrane</keyword>
<keyword evidence="3" id="KW-0732">Signal</keyword>
<evidence type="ECO:0000256" key="3">
    <source>
        <dbReference type="SAM" id="SignalP"/>
    </source>
</evidence>
<feature type="transmembrane region" description="Helical" evidence="2">
    <location>
        <begin position="124"/>
        <end position="145"/>
    </location>
</feature>
<keyword evidence="2" id="KW-0812">Transmembrane</keyword>
<evidence type="ECO:0000313" key="5">
    <source>
        <dbReference type="Proteomes" id="UP000256977"/>
    </source>
</evidence>
<dbReference type="RefSeq" id="WP_116064087.1">
    <property type="nucleotide sequence ID" value="NZ_QRDZ01000029.1"/>
</dbReference>
<evidence type="ECO:0000313" key="4">
    <source>
        <dbReference type="EMBL" id="RED60648.1"/>
    </source>
</evidence>
<feature type="coiled-coil region" evidence="1">
    <location>
        <begin position="44"/>
        <end position="120"/>
    </location>
</feature>
<organism evidence="4 5">
    <name type="scientific">Cohnella phaseoli</name>
    <dbReference type="NCBI Taxonomy" id="456490"/>
    <lineage>
        <taxon>Bacteria</taxon>
        <taxon>Bacillati</taxon>
        <taxon>Bacillota</taxon>
        <taxon>Bacilli</taxon>
        <taxon>Bacillales</taxon>
        <taxon>Paenibacillaceae</taxon>
        <taxon>Cohnella</taxon>
    </lineage>
</organism>